<organism evidence="9 10">
    <name type="scientific">Planococcus chinensis</name>
    <dbReference type="NCBI Taxonomy" id="272917"/>
    <lineage>
        <taxon>Bacteria</taxon>
        <taxon>Bacillati</taxon>
        <taxon>Bacillota</taxon>
        <taxon>Bacilli</taxon>
        <taxon>Bacillales</taxon>
        <taxon>Caryophanaceae</taxon>
        <taxon>Planococcus</taxon>
    </lineage>
</organism>
<name>A0ABW4QFC1_9BACL</name>
<dbReference type="EMBL" id="JBHUFW010000004">
    <property type="protein sequence ID" value="MFD1862298.1"/>
    <property type="molecule type" value="Genomic_DNA"/>
</dbReference>
<proteinExistence type="predicted"/>
<gene>
    <name evidence="9" type="ORF">ACFSDB_05120</name>
</gene>
<accession>A0ABW4QFC1</accession>
<feature type="transmembrane region" description="Helical" evidence="8">
    <location>
        <begin position="71"/>
        <end position="101"/>
    </location>
</feature>
<feature type="transmembrane region" description="Helical" evidence="8">
    <location>
        <begin position="44"/>
        <end position="65"/>
    </location>
</feature>
<dbReference type="Pfam" id="PF02386">
    <property type="entry name" value="TrkH"/>
    <property type="match status" value="1"/>
</dbReference>
<protein>
    <submittedName>
        <fullName evidence="9">TrkH family potassium uptake protein</fullName>
    </submittedName>
</protein>
<dbReference type="InterPro" id="IPR003445">
    <property type="entry name" value="Cat_transpt"/>
</dbReference>
<feature type="transmembrane region" description="Helical" evidence="8">
    <location>
        <begin position="132"/>
        <end position="152"/>
    </location>
</feature>
<dbReference type="RefSeq" id="WP_204892661.1">
    <property type="nucleotide sequence ID" value="NZ_JBHUFW010000004.1"/>
</dbReference>
<evidence type="ECO:0000256" key="6">
    <source>
        <dbReference type="ARBA" id="ARBA00023065"/>
    </source>
</evidence>
<comment type="caution">
    <text evidence="9">The sequence shown here is derived from an EMBL/GenBank/DDBJ whole genome shotgun (WGS) entry which is preliminary data.</text>
</comment>
<comment type="subcellular location">
    <subcellularLocation>
        <location evidence="1">Cell membrane</location>
        <topology evidence="1">Multi-pass membrane protein</topology>
    </subcellularLocation>
</comment>
<evidence type="ECO:0000256" key="2">
    <source>
        <dbReference type="ARBA" id="ARBA00022448"/>
    </source>
</evidence>
<feature type="transmembrane region" description="Helical" evidence="8">
    <location>
        <begin position="410"/>
        <end position="430"/>
    </location>
</feature>
<feature type="transmembrane region" description="Helical" evidence="8">
    <location>
        <begin position="234"/>
        <end position="253"/>
    </location>
</feature>
<keyword evidence="4 8" id="KW-0812">Transmembrane</keyword>
<sequence>MNQSFQKIRNLTPAQAIVSYYFVAIAISFLLLRLPKVHQTGVELSYIDTLFTAISAVSVTGLTVINVSETYTVFGIVMLMVILQLGGIGIMSIGTFFWLLVGKRIGLRERQLIMVDHNQFNMSGVVKLIRDIIKILLLIELVGAIILTVYFTQYYDTFSEALLHGVFASISATTNGGFDITGNSLAPYFNDYFVQIINMILIILGAIGFPVLIELKEFLSNKNKNFRFSLFTKITTSTFGILLLIGTIGNLALESTNSLKGMSWHEKFFASLFHSVSSRSGGLTTMDITAFSEATEVFLSALMFIGASPSSVGGGIRTTTFAIAVLFLINFARGKNSIQIFSREIELIDVFRAFAVIILAGFMVLAATMALIISEPHASAVAILFEITSAFGTCGMSLGITDDLSSFGKVVIMVLMFIGRVGLISFLFTIGGKTDPTKFHYPKERVIIG</sequence>
<dbReference type="Proteomes" id="UP001597273">
    <property type="component" value="Unassembled WGS sequence"/>
</dbReference>
<evidence type="ECO:0000256" key="3">
    <source>
        <dbReference type="ARBA" id="ARBA00022475"/>
    </source>
</evidence>
<evidence type="ECO:0000256" key="7">
    <source>
        <dbReference type="ARBA" id="ARBA00023136"/>
    </source>
</evidence>
<evidence type="ECO:0000313" key="9">
    <source>
        <dbReference type="EMBL" id="MFD1862298.1"/>
    </source>
</evidence>
<keyword evidence="5 8" id="KW-1133">Transmembrane helix</keyword>
<feature type="transmembrane region" description="Helical" evidence="8">
    <location>
        <begin position="12"/>
        <end position="32"/>
    </location>
</feature>
<keyword evidence="6" id="KW-0406">Ion transport</keyword>
<evidence type="ECO:0000313" key="10">
    <source>
        <dbReference type="Proteomes" id="UP001597273"/>
    </source>
</evidence>
<dbReference type="PANTHER" id="PTHR32024">
    <property type="entry name" value="TRK SYSTEM POTASSIUM UPTAKE PROTEIN TRKG-RELATED"/>
    <property type="match status" value="1"/>
</dbReference>
<evidence type="ECO:0000256" key="8">
    <source>
        <dbReference type="SAM" id="Phobius"/>
    </source>
</evidence>
<feature type="transmembrane region" description="Helical" evidence="8">
    <location>
        <begin position="312"/>
        <end position="332"/>
    </location>
</feature>
<feature type="transmembrane region" description="Helical" evidence="8">
    <location>
        <begin position="379"/>
        <end position="398"/>
    </location>
</feature>
<keyword evidence="3" id="KW-1003">Cell membrane</keyword>
<keyword evidence="10" id="KW-1185">Reference proteome</keyword>
<feature type="transmembrane region" description="Helical" evidence="8">
    <location>
        <begin position="192"/>
        <end position="213"/>
    </location>
</feature>
<keyword evidence="2" id="KW-0813">Transport</keyword>
<feature type="transmembrane region" description="Helical" evidence="8">
    <location>
        <begin position="353"/>
        <end position="373"/>
    </location>
</feature>
<reference evidence="10" key="1">
    <citation type="journal article" date="2019" name="Int. J. Syst. Evol. Microbiol.">
        <title>The Global Catalogue of Microorganisms (GCM) 10K type strain sequencing project: providing services to taxonomists for standard genome sequencing and annotation.</title>
        <authorList>
            <consortium name="The Broad Institute Genomics Platform"/>
            <consortium name="The Broad Institute Genome Sequencing Center for Infectious Disease"/>
            <person name="Wu L."/>
            <person name="Ma J."/>
        </authorList>
    </citation>
    <scope>NUCLEOTIDE SEQUENCE [LARGE SCALE GENOMIC DNA]</scope>
    <source>
        <strain evidence="10">CGMCC 1.15475</strain>
    </source>
</reference>
<evidence type="ECO:0000256" key="4">
    <source>
        <dbReference type="ARBA" id="ARBA00022692"/>
    </source>
</evidence>
<evidence type="ECO:0000256" key="1">
    <source>
        <dbReference type="ARBA" id="ARBA00004651"/>
    </source>
</evidence>
<keyword evidence="7 8" id="KW-0472">Membrane</keyword>
<dbReference type="PANTHER" id="PTHR32024:SF4">
    <property type="entry name" value="KTR SYSTEM POTASSIUM UPTAKE PROTEIN D"/>
    <property type="match status" value="1"/>
</dbReference>
<evidence type="ECO:0000256" key="5">
    <source>
        <dbReference type="ARBA" id="ARBA00022989"/>
    </source>
</evidence>